<proteinExistence type="predicted"/>
<dbReference type="Proteomes" id="UP000299102">
    <property type="component" value="Unassembled WGS sequence"/>
</dbReference>
<evidence type="ECO:0000256" key="1">
    <source>
        <dbReference type="SAM" id="MobiDB-lite"/>
    </source>
</evidence>
<accession>A0A4C2A4T6</accession>
<sequence>MRFELRTSKHTPEGEEIWIKLSLRFPLIRIKVYCRCRSRPRSTALRPSGPSSGYMWSTFHKIKVDIESVTSARGLWETISARSMHAPGTRYRATLCPAVLIFWVPRPSRRASSAAGTKRISRRAEIKRAGGSGGARASCEWTRVRESKQTSSRNASLQIKGVPRAAELFARAAELFYGASPFRRALTVNLSLGPHLSAASGRRALHDNCVMTGRWGGPGNCPLVRPPPRRALPPSRPLRRAASAARACVVRVNTRPGYACGRESGSKDVDGHGSLAMGTPSCTV</sequence>
<keyword evidence="3" id="KW-1185">Reference proteome</keyword>
<name>A0A4C2A4T6_EUMVA</name>
<protein>
    <submittedName>
        <fullName evidence="2">Uncharacterized protein</fullName>
    </submittedName>
</protein>
<gene>
    <name evidence="2" type="ORF">EVAR_67577_1</name>
</gene>
<feature type="region of interest" description="Disordered" evidence="1">
    <location>
        <begin position="261"/>
        <end position="284"/>
    </location>
</feature>
<dbReference type="AlphaFoldDB" id="A0A4C2A4T6"/>
<organism evidence="2 3">
    <name type="scientific">Eumeta variegata</name>
    <name type="common">Bagworm moth</name>
    <name type="synonym">Eumeta japonica</name>
    <dbReference type="NCBI Taxonomy" id="151549"/>
    <lineage>
        <taxon>Eukaryota</taxon>
        <taxon>Metazoa</taxon>
        <taxon>Ecdysozoa</taxon>
        <taxon>Arthropoda</taxon>
        <taxon>Hexapoda</taxon>
        <taxon>Insecta</taxon>
        <taxon>Pterygota</taxon>
        <taxon>Neoptera</taxon>
        <taxon>Endopterygota</taxon>
        <taxon>Lepidoptera</taxon>
        <taxon>Glossata</taxon>
        <taxon>Ditrysia</taxon>
        <taxon>Tineoidea</taxon>
        <taxon>Psychidae</taxon>
        <taxon>Oiketicinae</taxon>
        <taxon>Eumeta</taxon>
    </lineage>
</organism>
<comment type="caution">
    <text evidence="2">The sequence shown here is derived from an EMBL/GenBank/DDBJ whole genome shotgun (WGS) entry which is preliminary data.</text>
</comment>
<evidence type="ECO:0000313" key="2">
    <source>
        <dbReference type="EMBL" id="GBP95180.1"/>
    </source>
</evidence>
<evidence type="ECO:0000313" key="3">
    <source>
        <dbReference type="Proteomes" id="UP000299102"/>
    </source>
</evidence>
<dbReference type="EMBL" id="BGZK01002595">
    <property type="protein sequence ID" value="GBP95180.1"/>
    <property type="molecule type" value="Genomic_DNA"/>
</dbReference>
<reference evidence="2 3" key="1">
    <citation type="journal article" date="2019" name="Commun. Biol.">
        <title>The bagworm genome reveals a unique fibroin gene that provides high tensile strength.</title>
        <authorList>
            <person name="Kono N."/>
            <person name="Nakamura H."/>
            <person name="Ohtoshi R."/>
            <person name="Tomita M."/>
            <person name="Numata K."/>
            <person name="Arakawa K."/>
        </authorList>
    </citation>
    <scope>NUCLEOTIDE SEQUENCE [LARGE SCALE GENOMIC DNA]</scope>
</reference>